<evidence type="ECO:0000313" key="4">
    <source>
        <dbReference type="Proteomes" id="UP000199041"/>
    </source>
</evidence>
<evidence type="ECO:0000259" key="2">
    <source>
        <dbReference type="Pfam" id="PF12708"/>
    </source>
</evidence>
<dbReference type="RefSeq" id="WP_091392784.1">
    <property type="nucleotide sequence ID" value="NZ_FNQY01000001.1"/>
</dbReference>
<accession>A0A1H3VPM3</accession>
<evidence type="ECO:0000256" key="1">
    <source>
        <dbReference type="SAM" id="SignalP"/>
    </source>
</evidence>
<organism evidence="3 4">
    <name type="scientific">Arachidicoccus rhizosphaerae</name>
    <dbReference type="NCBI Taxonomy" id="551991"/>
    <lineage>
        <taxon>Bacteria</taxon>
        <taxon>Pseudomonadati</taxon>
        <taxon>Bacteroidota</taxon>
        <taxon>Chitinophagia</taxon>
        <taxon>Chitinophagales</taxon>
        <taxon>Chitinophagaceae</taxon>
        <taxon>Arachidicoccus</taxon>
    </lineage>
</organism>
<protein>
    <submittedName>
        <fullName evidence="3">Polygalacturonase</fullName>
    </submittedName>
</protein>
<keyword evidence="1" id="KW-0732">Signal</keyword>
<sequence>MKRVMLTFVMTIAVFWVSAQAYNVKNYGAKGDGEQLDHTAINKAIADCAAHGGGTVNIPAGKYLSGSIHLLSNITLNLEAGATIVGAPASMKAYDAPESFSGKQYQDGGHTFFHNSLIWGENLKNVSITGRGMIDGGGLTRKDNERAGVVSGGSIGTGDKAIALKNCRNVLIRDITIYHGGHFGIIVTGCDLVTLDNLLVDTNRDGIDIDCSKHVTVSNCKVNTPNDDAIVLKSSFALNKSVATENVLITNCTVTGFDEGSLIDGSYSPHKVNWVCGRIKLGTESNGGYNNITISNCTCLYSNGIALEEVDQGKMDNIVITNISMSHTHYYPIYITTGKRNRGPESINDTSYGGNIQISNITVDDADPYSGIQITGLPEKPLENIRLSNIQVNYQGGGTAELGRKDYPELAKGYPEPMQIGPCPAYGLFVRHVKGLDLRDITFKTGTADLRPVMIMQDAQDVLIDNLKAPEVTGILPYRMTDVKDIVWTNTPMLKGYQQ</sequence>
<dbReference type="Proteomes" id="UP000199041">
    <property type="component" value="Unassembled WGS sequence"/>
</dbReference>
<dbReference type="PANTHER" id="PTHR31339:SF9">
    <property type="entry name" value="PLASMIN AND FIBRONECTIN-BINDING PROTEIN A"/>
    <property type="match status" value="1"/>
</dbReference>
<gene>
    <name evidence="3" type="ORF">SAMN05192529_101344</name>
</gene>
<dbReference type="OrthoDB" id="9795222at2"/>
<dbReference type="InterPro" id="IPR006626">
    <property type="entry name" value="PbH1"/>
</dbReference>
<dbReference type="InterPro" id="IPR011050">
    <property type="entry name" value="Pectin_lyase_fold/virulence"/>
</dbReference>
<reference evidence="3 4" key="1">
    <citation type="submission" date="2016-10" db="EMBL/GenBank/DDBJ databases">
        <authorList>
            <person name="de Groot N.N."/>
        </authorList>
    </citation>
    <scope>NUCLEOTIDE SEQUENCE [LARGE SCALE GENOMIC DNA]</scope>
    <source>
        <strain evidence="3 4">Vu-144</strain>
    </source>
</reference>
<keyword evidence="4" id="KW-1185">Reference proteome</keyword>
<dbReference type="SUPFAM" id="SSF51126">
    <property type="entry name" value="Pectin lyase-like"/>
    <property type="match status" value="1"/>
</dbReference>
<name>A0A1H3VPM3_9BACT</name>
<dbReference type="PANTHER" id="PTHR31339">
    <property type="entry name" value="PECTIN LYASE-RELATED"/>
    <property type="match status" value="1"/>
</dbReference>
<feature type="domain" description="Rhamnogalacturonase A/B/Epimerase-like pectate lyase" evidence="2">
    <location>
        <begin position="22"/>
        <end position="224"/>
    </location>
</feature>
<dbReference type="InterPro" id="IPR024535">
    <property type="entry name" value="RHGA/B-epi-like_pectate_lyase"/>
</dbReference>
<proteinExistence type="predicted"/>
<dbReference type="InterPro" id="IPR051801">
    <property type="entry name" value="GH28_Enzymes"/>
</dbReference>
<dbReference type="Pfam" id="PF12708">
    <property type="entry name" value="Pect-lyase_RHGA_epim"/>
    <property type="match status" value="1"/>
</dbReference>
<dbReference type="EMBL" id="FNQY01000001">
    <property type="protein sequence ID" value="SDZ76763.1"/>
    <property type="molecule type" value="Genomic_DNA"/>
</dbReference>
<dbReference type="InterPro" id="IPR012334">
    <property type="entry name" value="Pectin_lyas_fold"/>
</dbReference>
<dbReference type="Gene3D" id="2.160.20.10">
    <property type="entry name" value="Single-stranded right-handed beta-helix, Pectin lyase-like"/>
    <property type="match status" value="1"/>
</dbReference>
<feature type="signal peptide" evidence="1">
    <location>
        <begin position="1"/>
        <end position="21"/>
    </location>
</feature>
<feature type="chain" id="PRO_5011541553" evidence="1">
    <location>
        <begin position="22"/>
        <end position="499"/>
    </location>
</feature>
<dbReference type="AlphaFoldDB" id="A0A1H3VPM3"/>
<dbReference type="SMART" id="SM00710">
    <property type="entry name" value="PbH1"/>
    <property type="match status" value="7"/>
</dbReference>
<evidence type="ECO:0000313" key="3">
    <source>
        <dbReference type="EMBL" id="SDZ76763.1"/>
    </source>
</evidence>
<dbReference type="STRING" id="551991.SAMN05192529_101344"/>